<dbReference type="Gene3D" id="3.30.2310.20">
    <property type="entry name" value="RelE-like"/>
    <property type="match status" value="1"/>
</dbReference>
<proteinExistence type="predicted"/>
<keyword evidence="3" id="KW-1185">Reference proteome</keyword>
<dbReference type="RefSeq" id="WP_132314345.1">
    <property type="nucleotide sequence ID" value="NZ_SMAR01000077.1"/>
</dbReference>
<dbReference type="Pfam" id="PF05016">
    <property type="entry name" value="ParE_toxin"/>
    <property type="match status" value="1"/>
</dbReference>
<comment type="caution">
    <text evidence="2">The sequence shown here is derived from an EMBL/GenBank/DDBJ whole genome shotgun (WGS) entry which is preliminary data.</text>
</comment>
<gene>
    <name evidence="2" type="ORF">EDC90_10777</name>
</gene>
<dbReference type="InterPro" id="IPR035093">
    <property type="entry name" value="RelE/ParE_toxin_dom_sf"/>
</dbReference>
<organism evidence="2 3">
    <name type="scientific">Martelella mediterranea</name>
    <dbReference type="NCBI Taxonomy" id="293089"/>
    <lineage>
        <taxon>Bacteria</taxon>
        <taxon>Pseudomonadati</taxon>
        <taxon>Pseudomonadota</taxon>
        <taxon>Alphaproteobacteria</taxon>
        <taxon>Hyphomicrobiales</taxon>
        <taxon>Aurantimonadaceae</taxon>
        <taxon>Martelella</taxon>
    </lineage>
</organism>
<reference evidence="2 3" key="1">
    <citation type="submission" date="2019-03" db="EMBL/GenBank/DDBJ databases">
        <title>Freshwater and sediment microbial communities from various areas in North America, analyzing microbe dynamics in response to fracking.</title>
        <authorList>
            <person name="Lamendella R."/>
        </authorList>
    </citation>
    <scope>NUCLEOTIDE SEQUENCE [LARGE SCALE GENOMIC DNA]</scope>
    <source>
        <strain evidence="2 3">175.2</strain>
    </source>
</reference>
<evidence type="ECO:0000313" key="3">
    <source>
        <dbReference type="Proteomes" id="UP000295097"/>
    </source>
</evidence>
<protein>
    <submittedName>
        <fullName evidence="2">Toxin ParE1/3/4</fullName>
    </submittedName>
</protein>
<dbReference type="Proteomes" id="UP000295097">
    <property type="component" value="Unassembled WGS sequence"/>
</dbReference>
<sequence>MKQLPVYLLESALNDIDEIAEYVARTSSSLEVALDFTARIERRCMKIGNAPYGGVARDDLHEGIRMVPFESSAVILYRVADRTIEIVNVFYGGRDYDAIMRDSNE</sequence>
<evidence type="ECO:0000313" key="2">
    <source>
        <dbReference type="EMBL" id="TCT27720.1"/>
    </source>
</evidence>
<dbReference type="EMBL" id="SMAR01000077">
    <property type="protein sequence ID" value="TCT27720.1"/>
    <property type="molecule type" value="Genomic_DNA"/>
</dbReference>
<dbReference type="InterPro" id="IPR007712">
    <property type="entry name" value="RelE/ParE_toxin"/>
</dbReference>
<evidence type="ECO:0000256" key="1">
    <source>
        <dbReference type="ARBA" id="ARBA00022649"/>
    </source>
</evidence>
<dbReference type="AlphaFoldDB" id="A0A4R3NJ11"/>
<accession>A0A4R3NJ11</accession>
<keyword evidence="1" id="KW-1277">Toxin-antitoxin system</keyword>
<name>A0A4R3NJ11_9HYPH</name>
<dbReference type="OrthoDB" id="9814952at2"/>